<proteinExistence type="predicted"/>
<dbReference type="Proteomes" id="UP000655410">
    <property type="component" value="Unassembled WGS sequence"/>
</dbReference>
<dbReference type="Pfam" id="PF01243">
    <property type="entry name" value="PNPOx_N"/>
    <property type="match status" value="1"/>
</dbReference>
<dbReference type="PANTHER" id="PTHR39336">
    <property type="entry name" value="PYRIDOXAMINE PHOSPHATE OXIDASE FAMILY PROTEIN (AFU_ORTHOLOGUE AFUA_6G11440)"/>
    <property type="match status" value="1"/>
</dbReference>
<dbReference type="PANTHER" id="PTHR39336:SF1">
    <property type="entry name" value="PYRIDOXAMINE PHOSPHATE OXIDASE FAMILY PROTEIN (AFU_ORTHOLOGUE AFUA_6G11440)"/>
    <property type="match status" value="1"/>
</dbReference>
<keyword evidence="3" id="KW-1185">Reference proteome</keyword>
<dbReference type="InterPro" id="IPR011576">
    <property type="entry name" value="Pyridox_Oxase_N"/>
</dbReference>
<organism evidence="2 3">
    <name type="scientific">Nocardioides phosphati</name>
    <dbReference type="NCBI Taxonomy" id="1867775"/>
    <lineage>
        <taxon>Bacteria</taxon>
        <taxon>Bacillati</taxon>
        <taxon>Actinomycetota</taxon>
        <taxon>Actinomycetes</taxon>
        <taxon>Propionibacteriales</taxon>
        <taxon>Nocardioidaceae</taxon>
        <taxon>Nocardioides</taxon>
    </lineage>
</organism>
<sequence length="186" mass="20278">MGKVHEAIDGRLREFIERQQVFFVATAPLDADGHVNLSPRGVPGTFAVLDGHTFGWLDMTGSGSETIAHLRENGRVTVMFCAFDGAPNIVRLHGRGRIVTPYDEGFGDLVGHFAEQPGTRAVIVVDVERISDSCGYGVPLMSFEGHRDLLGPYFARKGPDGSAAYRVQKNRTSLDGLPAYDFDPVE</sequence>
<name>A0ABQ2N7T3_9ACTN</name>
<dbReference type="RefSeq" id="WP_188782710.1">
    <property type="nucleotide sequence ID" value="NZ_BMNI01000001.1"/>
</dbReference>
<dbReference type="Gene3D" id="2.30.110.10">
    <property type="entry name" value="Electron Transport, Fmn-binding Protein, Chain A"/>
    <property type="match status" value="1"/>
</dbReference>
<protein>
    <submittedName>
        <fullName evidence="2">Pyridoxamine 5'-phosphate oxidase</fullName>
    </submittedName>
</protein>
<evidence type="ECO:0000259" key="1">
    <source>
        <dbReference type="Pfam" id="PF01243"/>
    </source>
</evidence>
<dbReference type="InterPro" id="IPR012349">
    <property type="entry name" value="Split_barrel_FMN-bd"/>
</dbReference>
<gene>
    <name evidence="2" type="ORF">GCM10011584_08670</name>
</gene>
<comment type="caution">
    <text evidence="2">The sequence shown here is derived from an EMBL/GenBank/DDBJ whole genome shotgun (WGS) entry which is preliminary data.</text>
</comment>
<dbReference type="SUPFAM" id="SSF50475">
    <property type="entry name" value="FMN-binding split barrel"/>
    <property type="match status" value="1"/>
</dbReference>
<reference evidence="3" key="1">
    <citation type="journal article" date="2019" name="Int. J. Syst. Evol. Microbiol.">
        <title>The Global Catalogue of Microorganisms (GCM) 10K type strain sequencing project: providing services to taxonomists for standard genome sequencing and annotation.</title>
        <authorList>
            <consortium name="The Broad Institute Genomics Platform"/>
            <consortium name="The Broad Institute Genome Sequencing Center for Infectious Disease"/>
            <person name="Wu L."/>
            <person name="Ma J."/>
        </authorList>
    </citation>
    <scope>NUCLEOTIDE SEQUENCE [LARGE SCALE GENOMIC DNA]</scope>
    <source>
        <strain evidence="3">CGMCC 4.7371</strain>
    </source>
</reference>
<dbReference type="EMBL" id="BMNI01000001">
    <property type="protein sequence ID" value="GGO86417.1"/>
    <property type="molecule type" value="Genomic_DNA"/>
</dbReference>
<accession>A0ABQ2N7T3</accession>
<evidence type="ECO:0000313" key="2">
    <source>
        <dbReference type="EMBL" id="GGO86417.1"/>
    </source>
</evidence>
<feature type="domain" description="Pyridoxamine 5'-phosphate oxidase N-terminal" evidence="1">
    <location>
        <begin position="10"/>
        <end position="133"/>
    </location>
</feature>
<evidence type="ECO:0000313" key="3">
    <source>
        <dbReference type="Proteomes" id="UP000655410"/>
    </source>
</evidence>